<proteinExistence type="inferred from homology"/>
<dbReference type="SUPFAM" id="SSF50129">
    <property type="entry name" value="GroES-like"/>
    <property type="match status" value="1"/>
</dbReference>
<dbReference type="Pfam" id="PF08240">
    <property type="entry name" value="ADH_N"/>
    <property type="match status" value="1"/>
</dbReference>
<dbReference type="SMART" id="SM00829">
    <property type="entry name" value="PKS_ER"/>
    <property type="match status" value="1"/>
</dbReference>
<evidence type="ECO:0000256" key="3">
    <source>
        <dbReference type="ARBA" id="ARBA00023002"/>
    </source>
</evidence>
<gene>
    <name evidence="6" type="ORF">H7B67_17355</name>
</gene>
<dbReference type="PANTHER" id="PTHR43401:SF2">
    <property type="entry name" value="L-THREONINE 3-DEHYDROGENASE"/>
    <property type="match status" value="1"/>
</dbReference>
<evidence type="ECO:0000313" key="6">
    <source>
        <dbReference type="EMBL" id="MBB6635891.1"/>
    </source>
</evidence>
<organism evidence="6 7">
    <name type="scientific">Cohnella thailandensis</name>
    <dbReference type="NCBI Taxonomy" id="557557"/>
    <lineage>
        <taxon>Bacteria</taxon>
        <taxon>Bacillati</taxon>
        <taxon>Bacillota</taxon>
        <taxon>Bacilli</taxon>
        <taxon>Bacillales</taxon>
        <taxon>Paenibacillaceae</taxon>
        <taxon>Cohnella</taxon>
    </lineage>
</organism>
<dbReference type="GO" id="GO:0008270">
    <property type="term" value="F:zinc ion binding"/>
    <property type="evidence" value="ECO:0007669"/>
    <property type="project" value="InterPro"/>
</dbReference>
<comment type="caution">
    <text evidence="6">The sequence shown here is derived from an EMBL/GenBank/DDBJ whole genome shotgun (WGS) entry which is preliminary data.</text>
</comment>
<dbReference type="Proteomes" id="UP000535838">
    <property type="component" value="Unassembled WGS sequence"/>
</dbReference>
<comment type="similarity">
    <text evidence="4">Belongs to the zinc-containing alcohol dehydrogenase family.</text>
</comment>
<accession>A0A841T442</accession>
<keyword evidence="3" id="KW-0560">Oxidoreductase</keyword>
<dbReference type="InterPro" id="IPR011032">
    <property type="entry name" value="GroES-like_sf"/>
</dbReference>
<dbReference type="GO" id="GO:0016491">
    <property type="term" value="F:oxidoreductase activity"/>
    <property type="evidence" value="ECO:0007669"/>
    <property type="project" value="UniProtKB-KW"/>
</dbReference>
<evidence type="ECO:0000313" key="7">
    <source>
        <dbReference type="Proteomes" id="UP000535838"/>
    </source>
</evidence>
<dbReference type="RefSeq" id="WP_185121127.1">
    <property type="nucleotide sequence ID" value="NZ_JACJVQ010000015.1"/>
</dbReference>
<reference evidence="6 7" key="1">
    <citation type="submission" date="2020-08" db="EMBL/GenBank/DDBJ databases">
        <title>Cohnella phylogeny.</title>
        <authorList>
            <person name="Dunlap C."/>
        </authorList>
    </citation>
    <scope>NUCLEOTIDE SEQUENCE [LARGE SCALE GENOMIC DNA]</scope>
    <source>
        <strain evidence="6 7">DSM 25241</strain>
    </source>
</reference>
<keyword evidence="1 4" id="KW-0479">Metal-binding</keyword>
<dbReference type="InterPro" id="IPR036291">
    <property type="entry name" value="NAD(P)-bd_dom_sf"/>
</dbReference>
<sequence length="348" mass="36735">MMIAAQMHGIRDVRVAEVPKPAIKAGEILLKVKRAGICGTDLRMIANGFAGIGPESPRTLGHEIAGVIDEVGSEVQGYAAGDRVAVAPNIGCGICDECVKGDYHLCPDYRALGVQLDGGFAEYAVVPEQAVRFGNVAKLPDHVTFDQAALAEPLSCVYNGLLVCPVSLGDDVLVIGAGTIGIMYAQMAKRAGAGRVFLANRSAGRLELAKRIDESFIALAADGLKERILELTGGRGVDVCVTANPSPEAQQLAVEVAAMNGRINFFGGLPKNAVPVGIDTNRIHYKQILATGSTKANNHHFRKTLQFIASGLIDADKLVSNRFPISEFGQAVEAASRSVGIKTLITFD</sequence>
<evidence type="ECO:0000256" key="2">
    <source>
        <dbReference type="ARBA" id="ARBA00022833"/>
    </source>
</evidence>
<keyword evidence="2 4" id="KW-0862">Zinc</keyword>
<feature type="domain" description="Enoyl reductase (ER)" evidence="5">
    <location>
        <begin position="9"/>
        <end position="345"/>
    </location>
</feature>
<dbReference type="InterPro" id="IPR002328">
    <property type="entry name" value="ADH_Zn_CS"/>
</dbReference>
<evidence type="ECO:0000256" key="1">
    <source>
        <dbReference type="ARBA" id="ARBA00022723"/>
    </source>
</evidence>
<dbReference type="InterPro" id="IPR013154">
    <property type="entry name" value="ADH-like_N"/>
</dbReference>
<dbReference type="Gene3D" id="3.90.180.10">
    <property type="entry name" value="Medium-chain alcohol dehydrogenases, catalytic domain"/>
    <property type="match status" value="1"/>
</dbReference>
<dbReference type="AlphaFoldDB" id="A0A841T442"/>
<dbReference type="PANTHER" id="PTHR43401">
    <property type="entry name" value="L-THREONINE 3-DEHYDROGENASE"/>
    <property type="match status" value="1"/>
</dbReference>
<dbReference type="PROSITE" id="PS00059">
    <property type="entry name" value="ADH_ZINC"/>
    <property type="match status" value="1"/>
</dbReference>
<name>A0A841T442_9BACL</name>
<dbReference type="SUPFAM" id="SSF51735">
    <property type="entry name" value="NAD(P)-binding Rossmann-fold domains"/>
    <property type="match status" value="1"/>
</dbReference>
<evidence type="ECO:0000259" key="5">
    <source>
        <dbReference type="SMART" id="SM00829"/>
    </source>
</evidence>
<dbReference type="InterPro" id="IPR020843">
    <property type="entry name" value="ER"/>
</dbReference>
<dbReference type="Gene3D" id="3.40.50.720">
    <property type="entry name" value="NAD(P)-binding Rossmann-like Domain"/>
    <property type="match status" value="1"/>
</dbReference>
<dbReference type="EMBL" id="JACJVQ010000015">
    <property type="protein sequence ID" value="MBB6635891.1"/>
    <property type="molecule type" value="Genomic_DNA"/>
</dbReference>
<protein>
    <submittedName>
        <fullName evidence="6">Alcohol dehydrogenase catalytic domain-containing protein</fullName>
    </submittedName>
</protein>
<evidence type="ECO:0000256" key="4">
    <source>
        <dbReference type="RuleBase" id="RU361277"/>
    </source>
</evidence>
<comment type="cofactor">
    <cofactor evidence="4">
        <name>Zn(2+)</name>
        <dbReference type="ChEBI" id="CHEBI:29105"/>
    </cofactor>
</comment>
<keyword evidence="7" id="KW-1185">Reference proteome</keyword>
<dbReference type="InterPro" id="IPR013149">
    <property type="entry name" value="ADH-like_C"/>
</dbReference>
<dbReference type="Pfam" id="PF00107">
    <property type="entry name" value="ADH_zinc_N"/>
    <property type="match status" value="1"/>
</dbReference>
<dbReference type="InterPro" id="IPR050129">
    <property type="entry name" value="Zn_alcohol_dh"/>
</dbReference>